<protein>
    <recommendedName>
        <fullName evidence="1">valine--tRNA ligase</fullName>
        <ecNumber evidence="1">6.1.1.9</ecNumber>
    </recommendedName>
    <alternativeName>
        <fullName evidence="7">Valyl-tRNA synthetase</fullName>
    </alternativeName>
</protein>
<name>X1I4Z0_9ZZZZ</name>
<sequence>MVNLLNDDGTMNEQAGKFKDLSISECRENVLKELKEKGYLKKIEDYHHSIGHCYRCGTIIEPYL</sequence>
<keyword evidence="3" id="KW-0547">Nucleotide-binding</keyword>
<dbReference type="SUPFAM" id="SSF50677">
    <property type="entry name" value="ValRS/IleRS/LeuRS editing domain"/>
    <property type="match status" value="1"/>
</dbReference>
<dbReference type="GO" id="GO:0006438">
    <property type="term" value="P:valyl-tRNA aminoacylation"/>
    <property type="evidence" value="ECO:0007669"/>
    <property type="project" value="InterPro"/>
</dbReference>
<feature type="non-terminal residue" evidence="8">
    <location>
        <position position="64"/>
    </location>
</feature>
<dbReference type="PANTHER" id="PTHR11946:SF93">
    <property type="entry name" value="VALINE--TRNA LIGASE, CHLOROPLASTIC_MITOCHONDRIAL 2"/>
    <property type="match status" value="1"/>
</dbReference>
<reference evidence="8" key="1">
    <citation type="journal article" date="2014" name="Front. Microbiol.">
        <title>High frequency of phylogenetically diverse reductive dehalogenase-homologous genes in deep subseafloor sedimentary metagenomes.</title>
        <authorList>
            <person name="Kawai M."/>
            <person name="Futagami T."/>
            <person name="Toyoda A."/>
            <person name="Takaki Y."/>
            <person name="Nishi S."/>
            <person name="Hori S."/>
            <person name="Arai W."/>
            <person name="Tsubouchi T."/>
            <person name="Morono Y."/>
            <person name="Uchiyama I."/>
            <person name="Ito T."/>
            <person name="Fujiyama A."/>
            <person name="Inagaki F."/>
            <person name="Takami H."/>
        </authorList>
    </citation>
    <scope>NUCLEOTIDE SEQUENCE</scope>
    <source>
        <strain evidence="8">Expedition CK06-06</strain>
    </source>
</reference>
<dbReference type="InterPro" id="IPR009008">
    <property type="entry name" value="Val/Leu/Ile-tRNA-synth_edit"/>
</dbReference>
<dbReference type="EC" id="6.1.1.9" evidence="1"/>
<dbReference type="PANTHER" id="PTHR11946">
    <property type="entry name" value="VALYL-TRNA SYNTHETASES"/>
    <property type="match status" value="1"/>
</dbReference>
<evidence type="ECO:0000256" key="3">
    <source>
        <dbReference type="ARBA" id="ARBA00022741"/>
    </source>
</evidence>
<gene>
    <name evidence="8" type="ORF">S03H2_33250</name>
</gene>
<evidence type="ECO:0000256" key="5">
    <source>
        <dbReference type="ARBA" id="ARBA00022917"/>
    </source>
</evidence>
<organism evidence="8">
    <name type="scientific">marine sediment metagenome</name>
    <dbReference type="NCBI Taxonomy" id="412755"/>
    <lineage>
        <taxon>unclassified sequences</taxon>
        <taxon>metagenomes</taxon>
        <taxon>ecological metagenomes</taxon>
    </lineage>
</organism>
<dbReference type="Gene3D" id="3.90.740.10">
    <property type="entry name" value="Valyl/Leucyl/Isoleucyl-tRNA synthetase, editing domain"/>
    <property type="match status" value="1"/>
</dbReference>
<accession>X1I4Z0</accession>
<comment type="caution">
    <text evidence="8">The sequence shown here is derived from an EMBL/GenBank/DDBJ whole genome shotgun (WGS) entry which is preliminary data.</text>
</comment>
<dbReference type="InterPro" id="IPR002303">
    <property type="entry name" value="Valyl-tRNA_ligase"/>
</dbReference>
<evidence type="ECO:0000256" key="7">
    <source>
        <dbReference type="ARBA" id="ARBA00029936"/>
    </source>
</evidence>
<dbReference type="GO" id="GO:0002161">
    <property type="term" value="F:aminoacyl-tRNA deacylase activity"/>
    <property type="evidence" value="ECO:0007669"/>
    <property type="project" value="InterPro"/>
</dbReference>
<evidence type="ECO:0000256" key="2">
    <source>
        <dbReference type="ARBA" id="ARBA00022598"/>
    </source>
</evidence>
<dbReference type="GO" id="GO:0005829">
    <property type="term" value="C:cytosol"/>
    <property type="evidence" value="ECO:0007669"/>
    <property type="project" value="TreeGrafter"/>
</dbReference>
<keyword evidence="6" id="KW-0030">Aminoacyl-tRNA synthetase</keyword>
<evidence type="ECO:0000256" key="4">
    <source>
        <dbReference type="ARBA" id="ARBA00022840"/>
    </source>
</evidence>
<evidence type="ECO:0000256" key="6">
    <source>
        <dbReference type="ARBA" id="ARBA00023146"/>
    </source>
</evidence>
<keyword evidence="5" id="KW-0648">Protein biosynthesis</keyword>
<dbReference type="GO" id="GO:0005524">
    <property type="term" value="F:ATP binding"/>
    <property type="evidence" value="ECO:0007669"/>
    <property type="project" value="UniProtKB-KW"/>
</dbReference>
<evidence type="ECO:0000313" key="8">
    <source>
        <dbReference type="EMBL" id="GAH61159.1"/>
    </source>
</evidence>
<proteinExistence type="predicted"/>
<dbReference type="AlphaFoldDB" id="X1I4Z0"/>
<evidence type="ECO:0000256" key="1">
    <source>
        <dbReference type="ARBA" id="ARBA00013169"/>
    </source>
</evidence>
<keyword evidence="2" id="KW-0436">Ligase</keyword>
<dbReference type="GO" id="GO:0004832">
    <property type="term" value="F:valine-tRNA ligase activity"/>
    <property type="evidence" value="ECO:0007669"/>
    <property type="project" value="UniProtKB-EC"/>
</dbReference>
<dbReference type="EMBL" id="BARU01020230">
    <property type="protein sequence ID" value="GAH61159.1"/>
    <property type="molecule type" value="Genomic_DNA"/>
</dbReference>
<keyword evidence="4" id="KW-0067">ATP-binding</keyword>